<dbReference type="Proteomes" id="UP000248079">
    <property type="component" value="Unassembled WGS sequence"/>
</dbReference>
<evidence type="ECO:0000256" key="3">
    <source>
        <dbReference type="ARBA" id="ARBA00012663"/>
    </source>
</evidence>
<dbReference type="SUPFAM" id="SSF51445">
    <property type="entry name" value="(Trans)glycosidases"/>
    <property type="match status" value="1"/>
</dbReference>
<dbReference type="InterPro" id="IPR017853">
    <property type="entry name" value="GH"/>
</dbReference>
<name>A0A2V3ZZW2_9BACT</name>
<comment type="caution">
    <text evidence="9">The sequence shown here is derived from an EMBL/GenBank/DDBJ whole genome shotgun (WGS) entry which is preliminary data.</text>
</comment>
<dbReference type="Pfam" id="PF02838">
    <property type="entry name" value="Glyco_hydro_20b"/>
    <property type="match status" value="1"/>
</dbReference>
<evidence type="ECO:0000313" key="10">
    <source>
        <dbReference type="Proteomes" id="UP000248079"/>
    </source>
</evidence>
<evidence type="ECO:0000259" key="7">
    <source>
        <dbReference type="Pfam" id="PF00728"/>
    </source>
</evidence>
<evidence type="ECO:0000313" key="9">
    <source>
        <dbReference type="EMBL" id="PXY01097.1"/>
    </source>
</evidence>
<dbReference type="InterPro" id="IPR029018">
    <property type="entry name" value="Hex-like_dom2"/>
</dbReference>
<keyword evidence="4" id="KW-0378">Hydrolase</keyword>
<dbReference type="PANTHER" id="PTHR22600">
    <property type="entry name" value="BETA-HEXOSAMINIDASE"/>
    <property type="match status" value="1"/>
</dbReference>
<dbReference type="Gene3D" id="3.30.379.10">
    <property type="entry name" value="Chitobiase/beta-hexosaminidase domain 2-like"/>
    <property type="match status" value="1"/>
</dbReference>
<comment type="catalytic activity">
    <reaction evidence="1">
        <text>Hydrolysis of terminal non-reducing N-acetyl-D-hexosamine residues in N-acetyl-beta-D-hexosaminides.</text>
        <dbReference type="EC" id="3.2.1.52"/>
    </reaction>
</comment>
<feature type="active site" description="Proton donor" evidence="6">
    <location>
        <position position="357"/>
    </location>
</feature>
<evidence type="ECO:0000256" key="6">
    <source>
        <dbReference type="PIRSR" id="PIRSR625705-1"/>
    </source>
</evidence>
<dbReference type="InterPro" id="IPR015883">
    <property type="entry name" value="Glyco_hydro_20_cat"/>
</dbReference>
<dbReference type="Gene3D" id="3.20.20.80">
    <property type="entry name" value="Glycosidases"/>
    <property type="match status" value="1"/>
</dbReference>
<dbReference type="PRINTS" id="PR00738">
    <property type="entry name" value="GLHYDRLASE20"/>
</dbReference>
<dbReference type="EMBL" id="QFLI01000004">
    <property type="protein sequence ID" value="PXY01097.1"/>
    <property type="molecule type" value="Genomic_DNA"/>
</dbReference>
<evidence type="ECO:0000256" key="4">
    <source>
        <dbReference type="ARBA" id="ARBA00022801"/>
    </source>
</evidence>
<dbReference type="EC" id="3.2.1.52" evidence="3"/>
<accession>A0A2V3ZZW2</accession>
<dbReference type="GO" id="GO:0030203">
    <property type="term" value="P:glycosaminoglycan metabolic process"/>
    <property type="evidence" value="ECO:0007669"/>
    <property type="project" value="TreeGrafter"/>
</dbReference>
<keyword evidence="10" id="KW-1185">Reference proteome</keyword>
<dbReference type="GO" id="GO:0005975">
    <property type="term" value="P:carbohydrate metabolic process"/>
    <property type="evidence" value="ECO:0007669"/>
    <property type="project" value="InterPro"/>
</dbReference>
<dbReference type="RefSeq" id="WP_110360728.1">
    <property type="nucleotide sequence ID" value="NZ_QFLI01000004.1"/>
</dbReference>
<evidence type="ECO:0000259" key="8">
    <source>
        <dbReference type="Pfam" id="PF02838"/>
    </source>
</evidence>
<dbReference type="PANTHER" id="PTHR22600:SF57">
    <property type="entry name" value="BETA-N-ACETYLHEXOSAMINIDASE"/>
    <property type="match status" value="1"/>
</dbReference>
<feature type="domain" description="Beta-hexosaminidase bacterial type N-terminal" evidence="8">
    <location>
        <begin position="31"/>
        <end position="157"/>
    </location>
</feature>
<reference evidence="9 10" key="1">
    <citation type="submission" date="2018-05" db="EMBL/GenBank/DDBJ databases">
        <title>Marinifilum breve JC075T sp. nov., a marine bacterium isolated from Yongle Blue Hole in the South China Sea.</title>
        <authorList>
            <person name="Fu T."/>
        </authorList>
    </citation>
    <scope>NUCLEOTIDE SEQUENCE [LARGE SCALE GENOMIC DNA]</scope>
    <source>
        <strain evidence="9 10">JC075</strain>
    </source>
</reference>
<comment type="similarity">
    <text evidence="2">Belongs to the glycosyl hydrolase 20 family.</text>
</comment>
<feature type="domain" description="Glycoside hydrolase family 20 catalytic" evidence="7">
    <location>
        <begin position="160"/>
        <end position="527"/>
    </location>
</feature>
<protein>
    <recommendedName>
        <fullName evidence="3">beta-N-acetylhexosaminidase</fullName>
        <ecNumber evidence="3">3.2.1.52</ecNumber>
    </recommendedName>
</protein>
<evidence type="ECO:0000256" key="1">
    <source>
        <dbReference type="ARBA" id="ARBA00001231"/>
    </source>
</evidence>
<dbReference type="CDD" id="cd06563">
    <property type="entry name" value="GH20_chitobiase-like"/>
    <property type="match status" value="1"/>
</dbReference>
<dbReference type="AlphaFoldDB" id="A0A2V3ZZW2"/>
<dbReference type="PIRSF" id="PIRSF001093">
    <property type="entry name" value="B-hxosamndse_ab_euk"/>
    <property type="match status" value="1"/>
</dbReference>
<evidence type="ECO:0000256" key="2">
    <source>
        <dbReference type="ARBA" id="ARBA00006285"/>
    </source>
</evidence>
<keyword evidence="5" id="KW-0326">Glycosidase</keyword>
<dbReference type="InterPro" id="IPR015882">
    <property type="entry name" value="HEX_bac_N"/>
</dbReference>
<evidence type="ECO:0000256" key="5">
    <source>
        <dbReference type="ARBA" id="ARBA00023295"/>
    </source>
</evidence>
<gene>
    <name evidence="9" type="ORF">DF185_10625</name>
</gene>
<organism evidence="9 10">
    <name type="scientific">Marinifilum breve</name>
    <dbReference type="NCBI Taxonomy" id="2184082"/>
    <lineage>
        <taxon>Bacteria</taxon>
        <taxon>Pseudomonadati</taxon>
        <taxon>Bacteroidota</taxon>
        <taxon>Bacteroidia</taxon>
        <taxon>Marinilabiliales</taxon>
        <taxon>Marinifilaceae</taxon>
    </lineage>
</organism>
<dbReference type="PROSITE" id="PS51257">
    <property type="entry name" value="PROKAR_LIPOPROTEIN"/>
    <property type="match status" value="1"/>
</dbReference>
<dbReference type="GO" id="GO:0004563">
    <property type="term" value="F:beta-N-acetylhexosaminidase activity"/>
    <property type="evidence" value="ECO:0007669"/>
    <property type="project" value="UniProtKB-EC"/>
</dbReference>
<dbReference type="InterPro" id="IPR025705">
    <property type="entry name" value="Beta_hexosaminidase_sua/sub"/>
</dbReference>
<sequence>MKNLLLSLACLFTLASCQNKMKDYVNSNQDYAIIPKPIDLQVKNGRFIIDQNTIITANKGLKVEGQYLAEILSLSTGKEIQFTDKTSGNINLIIDSALVSEEAYTLSVDYNKVQISGKTAKGIFYGIQSLRQLIQNKVLWENESAISSIPSTLITDAPRYAYRGMHLDVARHFFSVDFIKRYIDILAMHKLNSFHWHLTEDQGWRIEIKKYPKLTEVGAWRNGTIVGNYPGSENDNLRYGGYYTQEEVKEVIAYAAQNHITVIPEIELPGHSSATIAAYPNLSCFPKENSTVPKDRISQGSKEAQKNGKPKIVQESWGVYDDVYCAGKEETFEVLENILSEVIELFPSKYIHIGGDECPKGNWKRCPLCQKRKKEHGLKDEHELQSYFIHRIEKFVNSKGKNIIGWDEILEGGLAPNATVMSWRGNKGGIEAANAEHNVIMSPNSHCYFDHYQAKDRTNEPIAIGGFLPVEKVYSFDPTPDELEASKHKYILGGQANLWTEYIGTEEYAEYMLLPRLTALSESLWSQKKLKNWDDFKVRLSTFKNNYDELGLNYAKHVFENQE</sequence>
<dbReference type="Pfam" id="PF00728">
    <property type="entry name" value="Glyco_hydro_20"/>
    <property type="match status" value="1"/>
</dbReference>
<dbReference type="SUPFAM" id="SSF55545">
    <property type="entry name" value="beta-N-acetylhexosaminidase-like domain"/>
    <property type="match status" value="1"/>
</dbReference>
<proteinExistence type="inferred from homology"/>
<dbReference type="GO" id="GO:0016020">
    <property type="term" value="C:membrane"/>
    <property type="evidence" value="ECO:0007669"/>
    <property type="project" value="TreeGrafter"/>
</dbReference>
<dbReference type="OrthoDB" id="1090159at2"/>